<reference evidence="3" key="2">
    <citation type="submission" date="2021-08" db="EMBL/GenBank/DDBJ databases">
        <authorList>
            <person name="Gostincar C."/>
            <person name="Sun X."/>
            <person name="Song Z."/>
            <person name="Gunde-Cimerman N."/>
        </authorList>
    </citation>
    <scope>NUCLEOTIDE SEQUENCE</scope>
    <source>
        <strain evidence="3">EXF-9298</strain>
    </source>
</reference>
<name>A0A9P8FN23_AURME</name>
<evidence type="ECO:0000313" key="3">
    <source>
        <dbReference type="EMBL" id="KAG9977365.1"/>
    </source>
</evidence>
<proteinExistence type="predicted"/>
<dbReference type="Proteomes" id="UP000729357">
    <property type="component" value="Unassembled WGS sequence"/>
</dbReference>
<sequence length="413" mass="47170">MDPSPELGDQDPRSLLPSVRLYRPGKGAVPRNAVVDRPHPPLYAGDFNNRKLKGFYYWEGLDPRNAKDEKLRLALQYGEERKPRCDLCERENRACMSQLGEKYKTTGCAFCLHRHFQCSQANSVQKSGTNLRKNKDPPFRPSGHAHKRAFDKVGSREGTEPPAKRTRASLTGKSFEFLQLTTHDDDDDDEYHTPVGSRRGSIYTLEFSSQGSENSYRDPSDLRQAESNQTLGEEPQVFAGDSARLASSRKSYFNVQQTTSVRERSVPRYRTRCLFGQEELQNDHWQNIQSRLVALEETMSTSKQHAKQEPWLATTKALDLRVLKLERERAGLGVSSHEEGVNRLESMLEKERRERRSLASKLEAKNNSLTHDVAVLQGENEGLRERLNKLTGKVRSVAEGRTYRSREEKEQSC</sequence>
<reference evidence="3" key="1">
    <citation type="journal article" date="2021" name="J Fungi (Basel)">
        <title>Virulence traits and population genomics of the black yeast Aureobasidium melanogenum.</title>
        <authorList>
            <person name="Cernosa A."/>
            <person name="Sun X."/>
            <person name="Gostincar C."/>
            <person name="Fang C."/>
            <person name="Gunde-Cimerman N."/>
            <person name="Song Z."/>
        </authorList>
    </citation>
    <scope>NUCLEOTIDE SEQUENCE</scope>
    <source>
        <strain evidence="3">EXF-9298</strain>
    </source>
</reference>
<keyword evidence="4" id="KW-1185">Reference proteome</keyword>
<dbReference type="EMBL" id="JAHFXS010001465">
    <property type="protein sequence ID" value="KAG9977365.1"/>
    <property type="molecule type" value="Genomic_DNA"/>
</dbReference>
<evidence type="ECO:0000256" key="1">
    <source>
        <dbReference type="SAM" id="Coils"/>
    </source>
</evidence>
<protein>
    <submittedName>
        <fullName evidence="3">Uncharacterized protein</fullName>
    </submittedName>
</protein>
<accession>A0A9P8FN23</accession>
<dbReference type="AlphaFoldDB" id="A0A9P8FN23"/>
<gene>
    <name evidence="3" type="ORF">KCU98_g10112</name>
</gene>
<comment type="caution">
    <text evidence="3">The sequence shown here is derived from an EMBL/GenBank/DDBJ whole genome shotgun (WGS) entry which is preliminary data.</text>
</comment>
<evidence type="ECO:0000256" key="2">
    <source>
        <dbReference type="SAM" id="MobiDB-lite"/>
    </source>
</evidence>
<feature type="region of interest" description="Disordered" evidence="2">
    <location>
        <begin position="208"/>
        <end position="231"/>
    </location>
</feature>
<organism evidence="3 4">
    <name type="scientific">Aureobasidium melanogenum</name>
    <name type="common">Aureobasidium pullulans var. melanogenum</name>
    <dbReference type="NCBI Taxonomy" id="46634"/>
    <lineage>
        <taxon>Eukaryota</taxon>
        <taxon>Fungi</taxon>
        <taxon>Dikarya</taxon>
        <taxon>Ascomycota</taxon>
        <taxon>Pezizomycotina</taxon>
        <taxon>Dothideomycetes</taxon>
        <taxon>Dothideomycetidae</taxon>
        <taxon>Dothideales</taxon>
        <taxon>Saccotheciaceae</taxon>
        <taxon>Aureobasidium</taxon>
    </lineage>
</organism>
<feature type="region of interest" description="Disordered" evidence="2">
    <location>
        <begin position="122"/>
        <end position="172"/>
    </location>
</feature>
<feature type="non-terminal residue" evidence="3">
    <location>
        <position position="413"/>
    </location>
</feature>
<feature type="coiled-coil region" evidence="1">
    <location>
        <begin position="334"/>
        <end position="393"/>
    </location>
</feature>
<feature type="compositionally biased region" description="Polar residues" evidence="2">
    <location>
        <begin position="122"/>
        <end position="131"/>
    </location>
</feature>
<feature type="compositionally biased region" description="Basic and acidic residues" evidence="2">
    <location>
        <begin position="148"/>
        <end position="163"/>
    </location>
</feature>
<feature type="compositionally biased region" description="Basic and acidic residues" evidence="2">
    <location>
        <begin position="215"/>
        <end position="224"/>
    </location>
</feature>
<evidence type="ECO:0000313" key="4">
    <source>
        <dbReference type="Proteomes" id="UP000729357"/>
    </source>
</evidence>
<keyword evidence="1" id="KW-0175">Coiled coil</keyword>